<gene>
    <name evidence="10" type="ORF">EI427_11125</name>
</gene>
<dbReference type="InterPro" id="IPR012910">
    <property type="entry name" value="Plug_dom"/>
</dbReference>
<evidence type="ECO:0000313" key="11">
    <source>
        <dbReference type="Proteomes" id="UP000267268"/>
    </source>
</evidence>
<dbReference type="NCBIfam" id="TIGR04057">
    <property type="entry name" value="SusC_RagA_signa"/>
    <property type="match status" value="1"/>
</dbReference>
<feature type="chain" id="PRO_5019123638" evidence="8">
    <location>
        <begin position="26"/>
        <end position="1035"/>
    </location>
</feature>
<dbReference type="EMBL" id="CP034562">
    <property type="protein sequence ID" value="AZQ62764.1"/>
    <property type="molecule type" value="Genomic_DNA"/>
</dbReference>
<dbReference type="SUPFAM" id="SSF56935">
    <property type="entry name" value="Porins"/>
    <property type="match status" value="1"/>
</dbReference>
<evidence type="ECO:0000256" key="3">
    <source>
        <dbReference type="ARBA" id="ARBA00022452"/>
    </source>
</evidence>
<dbReference type="InterPro" id="IPR039426">
    <property type="entry name" value="TonB-dep_rcpt-like"/>
</dbReference>
<keyword evidence="4 7" id="KW-0812">Transmembrane</keyword>
<evidence type="ECO:0000256" key="4">
    <source>
        <dbReference type="ARBA" id="ARBA00022692"/>
    </source>
</evidence>
<evidence type="ECO:0000256" key="6">
    <source>
        <dbReference type="ARBA" id="ARBA00023237"/>
    </source>
</evidence>
<comment type="subcellular location">
    <subcellularLocation>
        <location evidence="1 7">Cell outer membrane</location>
        <topology evidence="1 7">Multi-pass membrane protein</topology>
    </subcellularLocation>
</comment>
<feature type="domain" description="TonB-dependent receptor plug" evidence="9">
    <location>
        <begin position="123"/>
        <end position="230"/>
    </location>
</feature>
<proteinExistence type="inferred from homology"/>
<evidence type="ECO:0000256" key="2">
    <source>
        <dbReference type="ARBA" id="ARBA00022448"/>
    </source>
</evidence>
<accession>A0A3S9P3M5</accession>
<keyword evidence="8" id="KW-0732">Signal</keyword>
<dbReference type="RefSeq" id="WP_126614587.1">
    <property type="nucleotide sequence ID" value="NZ_CP034562.1"/>
</dbReference>
<dbReference type="GO" id="GO:0009279">
    <property type="term" value="C:cell outer membrane"/>
    <property type="evidence" value="ECO:0007669"/>
    <property type="project" value="UniProtKB-SubCell"/>
</dbReference>
<dbReference type="InterPro" id="IPR036942">
    <property type="entry name" value="Beta-barrel_TonB_sf"/>
</dbReference>
<feature type="signal peptide" evidence="8">
    <location>
        <begin position="1"/>
        <end position="25"/>
    </location>
</feature>
<keyword evidence="2 7" id="KW-0813">Transport</keyword>
<comment type="similarity">
    <text evidence="7">Belongs to the TonB-dependent receptor family.</text>
</comment>
<keyword evidence="11" id="KW-1185">Reference proteome</keyword>
<dbReference type="Pfam" id="PF13715">
    <property type="entry name" value="CarbopepD_reg_2"/>
    <property type="match status" value="1"/>
</dbReference>
<keyword evidence="6 7" id="KW-0998">Cell outer membrane</keyword>
<keyword evidence="10" id="KW-0675">Receptor</keyword>
<protein>
    <submittedName>
        <fullName evidence="10">TonB-dependent receptor</fullName>
    </submittedName>
</protein>
<dbReference type="Gene3D" id="2.40.170.20">
    <property type="entry name" value="TonB-dependent receptor, beta-barrel domain"/>
    <property type="match status" value="1"/>
</dbReference>
<dbReference type="InterPro" id="IPR023997">
    <property type="entry name" value="TonB-dep_OMP_SusC/RagA_CS"/>
</dbReference>
<dbReference type="OrthoDB" id="9768177at2"/>
<dbReference type="PROSITE" id="PS52016">
    <property type="entry name" value="TONB_DEPENDENT_REC_3"/>
    <property type="match status" value="1"/>
</dbReference>
<keyword evidence="5 7" id="KW-0472">Membrane</keyword>
<dbReference type="NCBIfam" id="TIGR04056">
    <property type="entry name" value="OMP_RagA_SusC"/>
    <property type="match status" value="1"/>
</dbReference>
<dbReference type="Proteomes" id="UP000267268">
    <property type="component" value="Chromosome 1"/>
</dbReference>
<evidence type="ECO:0000259" key="9">
    <source>
        <dbReference type="Pfam" id="PF07715"/>
    </source>
</evidence>
<keyword evidence="3 7" id="KW-1134">Transmembrane beta strand</keyword>
<dbReference type="KEGG" id="fll:EI427_11125"/>
<dbReference type="InterPro" id="IPR023996">
    <property type="entry name" value="TonB-dep_OMP_SusC/RagA"/>
</dbReference>
<evidence type="ECO:0000256" key="1">
    <source>
        <dbReference type="ARBA" id="ARBA00004571"/>
    </source>
</evidence>
<evidence type="ECO:0000313" key="10">
    <source>
        <dbReference type="EMBL" id="AZQ62764.1"/>
    </source>
</evidence>
<dbReference type="Gene3D" id="2.170.130.10">
    <property type="entry name" value="TonB-dependent receptor, plug domain"/>
    <property type="match status" value="1"/>
</dbReference>
<evidence type="ECO:0000256" key="5">
    <source>
        <dbReference type="ARBA" id="ARBA00023136"/>
    </source>
</evidence>
<reference evidence="10 11" key="1">
    <citation type="submission" date="2018-12" db="EMBL/GenBank/DDBJ databases">
        <title>Flammeovirga pectinis sp. nov., isolated from the gut of the Korean scallop, Patinopecten yessoensis.</title>
        <authorList>
            <person name="Bae J.-W."/>
            <person name="Jeong Y.-S."/>
            <person name="Kang W."/>
        </authorList>
    </citation>
    <scope>NUCLEOTIDE SEQUENCE [LARGE SCALE GENOMIC DNA]</scope>
    <source>
        <strain evidence="10 11">L12M1</strain>
    </source>
</reference>
<dbReference type="AlphaFoldDB" id="A0A3S9P3M5"/>
<dbReference type="Pfam" id="PF07715">
    <property type="entry name" value="Plug"/>
    <property type="match status" value="1"/>
</dbReference>
<organism evidence="10 11">
    <name type="scientific">Flammeovirga pectinis</name>
    <dbReference type="NCBI Taxonomy" id="2494373"/>
    <lineage>
        <taxon>Bacteria</taxon>
        <taxon>Pseudomonadati</taxon>
        <taxon>Bacteroidota</taxon>
        <taxon>Cytophagia</taxon>
        <taxon>Cytophagales</taxon>
        <taxon>Flammeovirgaceae</taxon>
        <taxon>Flammeovirga</taxon>
    </lineage>
</organism>
<evidence type="ECO:0000256" key="7">
    <source>
        <dbReference type="PROSITE-ProRule" id="PRU01360"/>
    </source>
</evidence>
<name>A0A3S9P3M5_9BACT</name>
<sequence length="1035" mass="114354">MNNTFKLLLASIGILLFLYPADLLAQNDQVKVNGRIVNQDGLPLPGVSVIVKDAQRSKGTISDFDGNFSLLTNSTDVLMFSFIGCKSQEIAVGGQTEINVVLEEELSQLDEIVVVGYGSVQKSHLTGAVSKVTNENLDQIPLSRVDDALAGQVSGVNIQMTNPEAGGAPTIRVRGVGSITSVPNPLIVVDGIVVDQDYLGSLDMNDVESIEVLKDASSAAIYGSRGSNGVILITNKSGKKGKATFTYNGYFGTKSVPKNDVLKTVGEWTSFVSNNNEGELTDRMKYINQLGTETAWDDVMMDGGTIQNHSLSARGGTEKTNYSASGSYLKDEGVLLTDSYEKINFRLSLDTKVNDRLKFGLKVNPSYSKQRRFPVGLHDALRQSPWLPERIDENSIKYVNRLREEGRWADAEVGDYAMERMFDDYDLDNNESVESGGTDISTTSNASPLAKVQERNYMKYQTKLFTSMYLKYDIAKGLAFRSTLGGDYKNSTNERFVGVKASRNEESGTSSFNSQYNQFHVVAEQTLTYDKNFGDKHSINAVAGFAYEFWDAKYSEVEANGYNFDYIQTIPATNVTGAGTEHTQKGLVSYLGRVNYAYDNKYLVSVSARTDGSSKFGQDNKFGVFPAASLGWRVSEEAFLKSSSVISNLKLRVSYGVTGNDGDDNSIGRYPHIGLVEPVGSVFNGNIYNGFNQVTLSNPQLQWEKSIEINPGIEVGFFQDKLNLSVDLYKRNSQDLLMNRPIPSATGFSDAIVNLGEVENKGIEVEVRTTNIVTTSFKWSTTGNVSYNENNLVSMAGADGLISTVDSKRPAEWIAKEGNPVASFYGYVVEKEIPLENIKNPYYPINGQSQDIYVKDLNGDGIIDTDDRTILGSPYPKFIWSVTNTMSYKNFDFSFMFQGSHGAKVRNMDPQYVNNQFSSNQDYITDETNPNFFKDSDKVVQRIFTDDIVMDASYITLRNLNIGYTLPKSWISKIGINSARVYASGQNLIYIMGSDYRGYNPEGVNQGLDSPLTYGYQRGAAPIYRSYSAGINLQF</sequence>
<evidence type="ECO:0000256" key="8">
    <source>
        <dbReference type="SAM" id="SignalP"/>
    </source>
</evidence>
<dbReference type="InterPro" id="IPR008969">
    <property type="entry name" value="CarboxyPept-like_regulatory"/>
</dbReference>
<dbReference type="InterPro" id="IPR037066">
    <property type="entry name" value="Plug_dom_sf"/>
</dbReference>
<dbReference type="SUPFAM" id="SSF49464">
    <property type="entry name" value="Carboxypeptidase regulatory domain-like"/>
    <property type="match status" value="1"/>
</dbReference>